<evidence type="ECO:0000256" key="2">
    <source>
        <dbReference type="ARBA" id="ARBA00001947"/>
    </source>
</evidence>
<evidence type="ECO:0000256" key="1">
    <source>
        <dbReference type="ARBA" id="ARBA00001526"/>
    </source>
</evidence>
<evidence type="ECO:0000256" key="6">
    <source>
        <dbReference type="ARBA" id="ARBA00012865"/>
    </source>
</evidence>
<organism evidence="14 15">
    <name type="scientific">Dysgonomonas alginatilytica</name>
    <dbReference type="NCBI Taxonomy" id="1605892"/>
    <lineage>
        <taxon>Bacteria</taxon>
        <taxon>Pseudomonadati</taxon>
        <taxon>Bacteroidota</taxon>
        <taxon>Bacteroidia</taxon>
        <taxon>Bacteroidales</taxon>
        <taxon>Dysgonomonadaceae</taxon>
        <taxon>Dysgonomonas</taxon>
    </lineage>
</organism>
<dbReference type="AlphaFoldDB" id="A0A2V3PM32"/>
<dbReference type="GO" id="GO:0017001">
    <property type="term" value="P:antibiotic catabolic process"/>
    <property type="evidence" value="ECO:0007669"/>
    <property type="project" value="UniProtKB-ARBA"/>
</dbReference>
<keyword evidence="9" id="KW-0574">Periplasm</keyword>
<evidence type="ECO:0000256" key="12">
    <source>
        <dbReference type="ARBA" id="ARBA00023251"/>
    </source>
</evidence>
<evidence type="ECO:0000256" key="10">
    <source>
        <dbReference type="ARBA" id="ARBA00022801"/>
    </source>
</evidence>
<dbReference type="NCBIfam" id="NF012229">
    <property type="entry name" value="bla_class_B_core"/>
    <property type="match status" value="1"/>
</dbReference>
<keyword evidence="12" id="KW-0046">Antibiotic resistance</keyword>
<evidence type="ECO:0000256" key="11">
    <source>
        <dbReference type="ARBA" id="ARBA00022833"/>
    </source>
</evidence>
<dbReference type="Gene3D" id="3.60.15.10">
    <property type="entry name" value="Ribonuclease Z/Hydroxyacylglutathione hydrolase-like"/>
    <property type="match status" value="1"/>
</dbReference>
<dbReference type="PANTHER" id="PTHR42951">
    <property type="entry name" value="METALLO-BETA-LACTAMASE DOMAIN-CONTAINING"/>
    <property type="match status" value="1"/>
</dbReference>
<dbReference type="EMBL" id="QICL01000016">
    <property type="protein sequence ID" value="PXV63047.1"/>
    <property type="molecule type" value="Genomic_DNA"/>
</dbReference>
<comment type="catalytic activity">
    <reaction evidence="1">
        <text>a beta-lactam + H2O = a substituted beta-amino acid</text>
        <dbReference type="Rhea" id="RHEA:20401"/>
        <dbReference type="ChEBI" id="CHEBI:15377"/>
        <dbReference type="ChEBI" id="CHEBI:35627"/>
        <dbReference type="ChEBI" id="CHEBI:140347"/>
        <dbReference type="EC" id="3.5.2.6"/>
    </reaction>
</comment>
<evidence type="ECO:0000313" key="15">
    <source>
        <dbReference type="Proteomes" id="UP000247973"/>
    </source>
</evidence>
<keyword evidence="11" id="KW-0862">Zinc</keyword>
<dbReference type="Pfam" id="PF00753">
    <property type="entry name" value="Lactamase_B"/>
    <property type="match status" value="1"/>
</dbReference>
<comment type="subunit">
    <text evidence="5">Monomer.</text>
</comment>
<dbReference type="OrthoDB" id="9769598at2"/>
<dbReference type="PANTHER" id="PTHR42951:SF4">
    <property type="entry name" value="ACYL-COENZYME A THIOESTERASE MBLAC2"/>
    <property type="match status" value="1"/>
</dbReference>
<dbReference type="Proteomes" id="UP000247973">
    <property type="component" value="Unassembled WGS sequence"/>
</dbReference>
<feature type="domain" description="Metallo-beta-lactamase" evidence="13">
    <location>
        <begin position="59"/>
        <end position="229"/>
    </location>
</feature>
<dbReference type="SUPFAM" id="SSF56281">
    <property type="entry name" value="Metallo-hydrolase/oxidoreductase"/>
    <property type="match status" value="1"/>
</dbReference>
<keyword evidence="10" id="KW-0378">Hydrolase</keyword>
<comment type="cofactor">
    <cofactor evidence="2">
        <name>Zn(2+)</name>
        <dbReference type="ChEBI" id="CHEBI:29105"/>
    </cofactor>
</comment>
<comment type="subcellular location">
    <subcellularLocation>
        <location evidence="3">Periplasm</location>
    </subcellularLocation>
</comment>
<evidence type="ECO:0000313" key="14">
    <source>
        <dbReference type="EMBL" id="PXV63047.1"/>
    </source>
</evidence>
<gene>
    <name evidence="14" type="ORF">CLV62_11688</name>
</gene>
<evidence type="ECO:0000256" key="5">
    <source>
        <dbReference type="ARBA" id="ARBA00011245"/>
    </source>
</evidence>
<evidence type="ECO:0000256" key="3">
    <source>
        <dbReference type="ARBA" id="ARBA00004418"/>
    </source>
</evidence>
<dbReference type="SMART" id="SM00849">
    <property type="entry name" value="Lactamase_B"/>
    <property type="match status" value="1"/>
</dbReference>
<keyword evidence="8" id="KW-0732">Signal</keyword>
<evidence type="ECO:0000259" key="13">
    <source>
        <dbReference type="SMART" id="SM00849"/>
    </source>
</evidence>
<dbReference type="NCBIfam" id="NF033088">
    <property type="entry name" value="bla_subclass_B1"/>
    <property type="match status" value="1"/>
</dbReference>
<evidence type="ECO:0000256" key="7">
    <source>
        <dbReference type="ARBA" id="ARBA00022723"/>
    </source>
</evidence>
<dbReference type="EC" id="3.5.2.6" evidence="6"/>
<proteinExistence type="inferred from homology"/>
<dbReference type="RefSeq" id="WP_110311189.1">
    <property type="nucleotide sequence ID" value="NZ_QICL01000016.1"/>
</dbReference>
<evidence type="ECO:0000256" key="8">
    <source>
        <dbReference type="ARBA" id="ARBA00022729"/>
    </source>
</evidence>
<dbReference type="InterPro" id="IPR058199">
    <property type="entry name" value="BlaB//VIM/IMP-1"/>
</dbReference>
<protein>
    <recommendedName>
        <fullName evidence="6">beta-lactamase</fullName>
        <ecNumber evidence="6">3.5.2.6</ecNumber>
    </recommendedName>
</protein>
<evidence type="ECO:0000256" key="9">
    <source>
        <dbReference type="ARBA" id="ARBA00022764"/>
    </source>
</evidence>
<keyword evidence="7" id="KW-0479">Metal-binding</keyword>
<accession>A0A2V3PM32</accession>
<keyword evidence="15" id="KW-1185">Reference proteome</keyword>
<name>A0A2V3PM32_9BACT</name>
<dbReference type="InterPro" id="IPR001279">
    <property type="entry name" value="Metallo-B-lactamas"/>
</dbReference>
<dbReference type="InterPro" id="IPR036866">
    <property type="entry name" value="RibonucZ/Hydroxyglut_hydro"/>
</dbReference>
<comment type="similarity">
    <text evidence="4">Belongs to the metallo-beta-lactamase superfamily. Class-B beta-lactamase family.</text>
</comment>
<dbReference type="InterPro" id="IPR050855">
    <property type="entry name" value="NDM-1-like"/>
</dbReference>
<comment type="caution">
    <text evidence="14">The sequence shown here is derived from an EMBL/GenBank/DDBJ whole genome shotgun (WGS) entry which is preliminary data.</text>
</comment>
<sequence>MKARILKVIVILQFLVLPILGQNKPDTIRISDDIDLIKLSDNAYLHISYLQTKSWGKVGANGLLLVKNGEALMIDTPWNDEQTEELTSWIKDSLHATITAIIPTHWHEDCMGGLRYLQSEDVKSYAGQRTINIAKEKNLPVPQYGFTDSLSINFQNIPVECYYFGGGHTIDLIEVWLPTEDILFAGDVLKDIKSKSLGNIADADIKAWPITVKRIAKRFPKAKTVIPGHGNIGGADLIEHTLKLLEE</sequence>
<evidence type="ECO:0000256" key="4">
    <source>
        <dbReference type="ARBA" id="ARBA00005250"/>
    </source>
</evidence>
<reference evidence="14 15" key="1">
    <citation type="submission" date="2018-03" db="EMBL/GenBank/DDBJ databases">
        <title>Genomic Encyclopedia of Archaeal and Bacterial Type Strains, Phase II (KMG-II): from individual species to whole genera.</title>
        <authorList>
            <person name="Goeker M."/>
        </authorList>
    </citation>
    <scope>NUCLEOTIDE SEQUENCE [LARGE SCALE GENOMIC DNA]</scope>
    <source>
        <strain evidence="14 15">DSM 100214</strain>
    </source>
</reference>